<protein>
    <recommendedName>
        <fullName evidence="3">Sulfotransferase</fullName>
        <ecNumber evidence="3">2.8.2.-</ecNumber>
    </recommendedName>
</protein>
<comment type="caution">
    <text evidence="5">The sequence shown here is derived from an EMBL/GenBank/DDBJ whole genome shotgun (WGS) entry which is preliminary data.</text>
</comment>
<evidence type="ECO:0000313" key="5">
    <source>
        <dbReference type="EMBL" id="KAF3501352.1"/>
    </source>
</evidence>
<evidence type="ECO:0000256" key="1">
    <source>
        <dbReference type="ARBA" id="ARBA00005771"/>
    </source>
</evidence>
<organism evidence="5 6">
    <name type="scientific">Brassica cretica</name>
    <name type="common">Mustard</name>
    <dbReference type="NCBI Taxonomy" id="69181"/>
    <lineage>
        <taxon>Eukaryota</taxon>
        <taxon>Viridiplantae</taxon>
        <taxon>Streptophyta</taxon>
        <taxon>Embryophyta</taxon>
        <taxon>Tracheophyta</taxon>
        <taxon>Spermatophyta</taxon>
        <taxon>Magnoliopsida</taxon>
        <taxon>eudicotyledons</taxon>
        <taxon>Gunneridae</taxon>
        <taxon>Pentapetalae</taxon>
        <taxon>rosids</taxon>
        <taxon>malvids</taxon>
        <taxon>Brassicales</taxon>
        <taxon>Brassicaceae</taxon>
        <taxon>Brassiceae</taxon>
        <taxon>Brassica</taxon>
    </lineage>
</organism>
<dbReference type="Pfam" id="PF00685">
    <property type="entry name" value="Sulfotransfer_1"/>
    <property type="match status" value="2"/>
</dbReference>
<feature type="domain" description="Sulfotransferase" evidence="4">
    <location>
        <begin position="189"/>
        <end position="258"/>
    </location>
</feature>
<evidence type="ECO:0000259" key="4">
    <source>
        <dbReference type="Pfam" id="PF00685"/>
    </source>
</evidence>
<reference evidence="5" key="1">
    <citation type="submission" date="2019-12" db="EMBL/GenBank/DDBJ databases">
        <title>Genome sequencing and annotation of Brassica cretica.</title>
        <authorList>
            <person name="Studholme D.J."/>
            <person name="Sarris P."/>
        </authorList>
    </citation>
    <scope>NUCLEOTIDE SEQUENCE</scope>
    <source>
        <strain evidence="5">PFS-109/04</strain>
        <tissue evidence="5">Leaf</tissue>
    </source>
</reference>
<proteinExistence type="inferred from homology"/>
<dbReference type="InterPro" id="IPR000863">
    <property type="entry name" value="Sulfotransferase_dom"/>
</dbReference>
<name>A0A8S9NBM2_BRACR</name>
<dbReference type="PANTHER" id="PTHR11783">
    <property type="entry name" value="SULFOTRANSFERASE SULT"/>
    <property type="match status" value="1"/>
</dbReference>
<evidence type="ECO:0000313" key="6">
    <source>
        <dbReference type="Proteomes" id="UP000712600"/>
    </source>
</evidence>
<accession>A0A8S9NBM2</accession>
<evidence type="ECO:0000256" key="3">
    <source>
        <dbReference type="RuleBase" id="RU361155"/>
    </source>
</evidence>
<dbReference type="AlphaFoldDB" id="A0A8S9NBM2"/>
<dbReference type="SUPFAM" id="SSF52540">
    <property type="entry name" value="P-loop containing nucleoside triphosphate hydrolases"/>
    <property type="match status" value="1"/>
</dbReference>
<comment type="similarity">
    <text evidence="1 3">Belongs to the sulfotransferase 1 family.</text>
</comment>
<evidence type="ECO:0000256" key="2">
    <source>
        <dbReference type="ARBA" id="ARBA00022679"/>
    </source>
</evidence>
<dbReference type="Proteomes" id="UP000712600">
    <property type="component" value="Unassembled WGS sequence"/>
</dbReference>
<dbReference type="Gene3D" id="3.40.50.300">
    <property type="entry name" value="P-loop containing nucleotide triphosphate hydrolases"/>
    <property type="match status" value="2"/>
</dbReference>
<dbReference type="EMBL" id="QGKX02001621">
    <property type="protein sequence ID" value="KAF3501352.1"/>
    <property type="molecule type" value="Genomic_DNA"/>
</dbReference>
<feature type="domain" description="Sulfotransferase" evidence="4">
    <location>
        <begin position="74"/>
        <end position="188"/>
    </location>
</feature>
<keyword evidence="2 3" id="KW-0808">Transferase</keyword>
<gene>
    <name evidence="5" type="ORF">F2Q69_00040700</name>
</gene>
<dbReference type="GO" id="GO:0008146">
    <property type="term" value="F:sulfotransferase activity"/>
    <property type="evidence" value="ECO:0007669"/>
    <property type="project" value="InterPro"/>
</dbReference>
<sequence>MPETPLTLLLSFCSPSQNVDMSNDTICFPLSSVVFPTTDTMQILVAEYIWDVGIITTGPLQGVLNFQSGFKPQDTDIILTSYPKSGTTWLKALTVTFLERAQNHSSSSSHDEHPLLCDNPHGIVPFLEVDVFLESSSPNLAKFSASPRLFSTHMPLHAMQENLNPSACKIVYVCRNVKDTLISWWFFTCADHLLGYWKRSLEDRTHVLFMRYGEMKTEPRDEINKLADFLGCPFTRQEEENGFVDEVLDLCSLPNLSGLEG</sequence>
<dbReference type="InterPro" id="IPR027417">
    <property type="entry name" value="P-loop_NTPase"/>
</dbReference>
<dbReference type="EC" id="2.8.2.-" evidence="3"/>